<dbReference type="SUPFAM" id="SSF50129">
    <property type="entry name" value="GroES-like"/>
    <property type="match status" value="1"/>
</dbReference>
<organism evidence="8 9">
    <name type="scientific">Kiritimatiella glycovorans</name>
    <dbReference type="NCBI Taxonomy" id="1307763"/>
    <lineage>
        <taxon>Bacteria</taxon>
        <taxon>Pseudomonadati</taxon>
        <taxon>Kiritimatiellota</taxon>
        <taxon>Kiritimatiellia</taxon>
        <taxon>Kiritimatiellales</taxon>
        <taxon>Kiritimatiellaceae</taxon>
        <taxon>Kiritimatiella</taxon>
    </lineage>
</organism>
<comment type="cofactor">
    <cofactor evidence="1 6">
        <name>Zn(2+)</name>
        <dbReference type="ChEBI" id="CHEBI:29105"/>
    </cofactor>
</comment>
<dbReference type="Gene3D" id="3.40.50.720">
    <property type="entry name" value="NAD(P)-binding Rossmann-like Domain"/>
    <property type="match status" value="1"/>
</dbReference>
<dbReference type="Pfam" id="PF00107">
    <property type="entry name" value="ADH_zinc_N"/>
    <property type="match status" value="1"/>
</dbReference>
<evidence type="ECO:0000259" key="7">
    <source>
        <dbReference type="SMART" id="SM00829"/>
    </source>
</evidence>
<name>A0A0G3EJ33_9BACT</name>
<dbReference type="InterPro" id="IPR013149">
    <property type="entry name" value="ADH-like_C"/>
</dbReference>
<keyword evidence="4 6" id="KW-0862">Zinc</keyword>
<gene>
    <name evidence="8" type="primary">gutB_1</name>
    <name evidence="8" type="ORF">L21SP4_00937</name>
</gene>
<dbReference type="InterPro" id="IPR036291">
    <property type="entry name" value="NAD(P)-bd_dom_sf"/>
</dbReference>
<accession>A0A0G3EJ33</accession>
<dbReference type="Proteomes" id="UP000035268">
    <property type="component" value="Chromosome"/>
</dbReference>
<evidence type="ECO:0000256" key="5">
    <source>
        <dbReference type="ARBA" id="ARBA00023002"/>
    </source>
</evidence>
<evidence type="ECO:0000256" key="1">
    <source>
        <dbReference type="ARBA" id="ARBA00001947"/>
    </source>
</evidence>
<dbReference type="SUPFAM" id="SSF51735">
    <property type="entry name" value="NAD(P)-binding Rossmann-fold domains"/>
    <property type="match status" value="1"/>
</dbReference>
<feature type="domain" description="Enoyl reductase (ER)" evidence="7">
    <location>
        <begin position="8"/>
        <end position="339"/>
    </location>
</feature>
<dbReference type="Gene3D" id="3.90.180.10">
    <property type="entry name" value="Medium-chain alcohol dehydrogenases, catalytic domain"/>
    <property type="match status" value="1"/>
</dbReference>
<evidence type="ECO:0000256" key="3">
    <source>
        <dbReference type="ARBA" id="ARBA00022723"/>
    </source>
</evidence>
<dbReference type="RefSeq" id="WP_052881553.1">
    <property type="nucleotide sequence ID" value="NZ_CP010904.1"/>
</dbReference>
<dbReference type="InterPro" id="IPR013154">
    <property type="entry name" value="ADH-like_N"/>
</dbReference>
<dbReference type="InterPro" id="IPR011032">
    <property type="entry name" value="GroES-like_sf"/>
</dbReference>
<dbReference type="EMBL" id="CP010904">
    <property type="protein sequence ID" value="AKJ64199.1"/>
    <property type="molecule type" value="Genomic_DNA"/>
</dbReference>
<comment type="similarity">
    <text evidence="2 6">Belongs to the zinc-containing alcohol dehydrogenase family.</text>
</comment>
<dbReference type="EC" id="1.1.1.14" evidence="8"/>
<keyword evidence="3 6" id="KW-0479">Metal-binding</keyword>
<reference evidence="8 9" key="2">
    <citation type="journal article" date="2016" name="ISME J.">
        <title>Characterization of the first cultured representative of Verrucomicrobia subdivision 5 indicates the proposal of a novel phylum.</title>
        <authorList>
            <person name="Spring S."/>
            <person name="Bunk B."/>
            <person name="Sproer C."/>
            <person name="Schumann P."/>
            <person name="Rohde M."/>
            <person name="Tindall B.J."/>
            <person name="Klenk H.P."/>
        </authorList>
    </citation>
    <scope>NUCLEOTIDE SEQUENCE [LARGE SCALE GENOMIC DNA]</scope>
    <source>
        <strain evidence="8 9">L21-Fru-AB</strain>
    </source>
</reference>
<keyword evidence="9" id="KW-1185">Reference proteome</keyword>
<sequence>MKSMKLTGLRQMQMMEGPAPELVRDDDVLITMKAVGVCGSDVHYYETGRIGSQVVAYPFAVGHEGAGEVAAVGTAVTKVKPGDRVAIDPANPCGTCDQCRAGRPHTCRHLTYLGCPKQAEGCLSEQIVMPEDSCLPLPDDVSYEEAAISEPLSIGMYAVELSVPVPGTRIGILGAGPIGLSVLLPARAQGAKAIYVTDKLDPRIALAKKAGATWGGHPDREDIVARVLEQEPGGLDVVFECCGEQDALDQAIDLLKPGGKLMLIGIPPTAERVSFEIDKLRHKEIAIQNVRRQNGCAQKAIDLIAQRVFDVNLMTTHRFDFARTAEAFDLVAAYRDGVVKAMIHF</sequence>
<dbReference type="InterPro" id="IPR002328">
    <property type="entry name" value="ADH_Zn_CS"/>
</dbReference>
<dbReference type="AlphaFoldDB" id="A0A0G3EJ33"/>
<dbReference type="GO" id="GO:0003939">
    <property type="term" value="F:L-iditol 2-dehydrogenase (NAD+) activity"/>
    <property type="evidence" value="ECO:0007669"/>
    <property type="project" value="UniProtKB-EC"/>
</dbReference>
<dbReference type="PROSITE" id="PS00059">
    <property type="entry name" value="ADH_ZINC"/>
    <property type="match status" value="1"/>
</dbReference>
<dbReference type="STRING" id="1307763.L21SP4_00937"/>
<evidence type="ECO:0000256" key="2">
    <source>
        <dbReference type="ARBA" id="ARBA00008072"/>
    </source>
</evidence>
<protein>
    <submittedName>
        <fullName evidence="8">Sorbitol dehydrogenase</fullName>
        <ecNumber evidence="8">1.1.1.14</ecNumber>
    </submittedName>
</protein>
<proteinExistence type="inferred from homology"/>
<dbReference type="KEGG" id="vbl:L21SP4_00937"/>
<reference evidence="9" key="1">
    <citation type="submission" date="2015-02" db="EMBL/GenBank/DDBJ databases">
        <title>Description and complete genome sequence of the first cultured representative of the subdivision 5 of the Verrucomicrobia phylum.</title>
        <authorList>
            <person name="Spring S."/>
            <person name="Bunk B."/>
            <person name="Sproer C."/>
            <person name="Klenk H.-P."/>
        </authorList>
    </citation>
    <scope>NUCLEOTIDE SEQUENCE [LARGE SCALE GENOMIC DNA]</scope>
    <source>
        <strain evidence="9">L21-Fru-AB</strain>
    </source>
</reference>
<dbReference type="Pfam" id="PF08240">
    <property type="entry name" value="ADH_N"/>
    <property type="match status" value="1"/>
</dbReference>
<dbReference type="GO" id="GO:0008270">
    <property type="term" value="F:zinc ion binding"/>
    <property type="evidence" value="ECO:0007669"/>
    <property type="project" value="InterPro"/>
</dbReference>
<evidence type="ECO:0000256" key="4">
    <source>
        <dbReference type="ARBA" id="ARBA00022833"/>
    </source>
</evidence>
<dbReference type="OrthoDB" id="9809185at2"/>
<keyword evidence="5 8" id="KW-0560">Oxidoreductase</keyword>
<dbReference type="PANTHER" id="PTHR43161:SF9">
    <property type="entry name" value="SORBITOL DEHYDROGENASE"/>
    <property type="match status" value="1"/>
</dbReference>
<dbReference type="SMART" id="SM00829">
    <property type="entry name" value="PKS_ER"/>
    <property type="match status" value="1"/>
</dbReference>
<evidence type="ECO:0000313" key="9">
    <source>
        <dbReference type="Proteomes" id="UP000035268"/>
    </source>
</evidence>
<evidence type="ECO:0000256" key="6">
    <source>
        <dbReference type="RuleBase" id="RU361277"/>
    </source>
</evidence>
<dbReference type="PANTHER" id="PTHR43161">
    <property type="entry name" value="SORBITOL DEHYDROGENASE"/>
    <property type="match status" value="1"/>
</dbReference>
<dbReference type="InterPro" id="IPR020843">
    <property type="entry name" value="ER"/>
</dbReference>
<evidence type="ECO:0000313" key="8">
    <source>
        <dbReference type="EMBL" id="AKJ64199.1"/>
    </source>
</evidence>